<feature type="compositionally biased region" description="Basic and acidic residues" evidence="1">
    <location>
        <begin position="408"/>
        <end position="417"/>
    </location>
</feature>
<protein>
    <recommendedName>
        <fullName evidence="4">DUF4132 domain-containing protein</fullName>
    </recommendedName>
</protein>
<comment type="caution">
    <text evidence="2">The sequence shown here is derived from an EMBL/GenBank/DDBJ whole genome shotgun (WGS) entry which is preliminary data.</text>
</comment>
<dbReference type="EMBL" id="SMKU01000143">
    <property type="protein sequence ID" value="TDD81050.1"/>
    <property type="molecule type" value="Genomic_DNA"/>
</dbReference>
<sequence>MEDRPVVDEDTLVIPDSWRRRLYPRRGGRPGPAVKVDRSAGAAMRELVRELEASEPLAERAGVEPDMAEATRGYLSGGANPRGAAVVAALLAGNGRYDEAGKLATLAADSWVTEHGLPFAACAFAEFSQILWDVSGLKPIEHRRTDPGGQSVASTAAAKAGARLRGLLAVADDSVHQEAVDGLARHRRTASQRVVVSFLVPTRHDWVEECCAAPPDTVNEADFWWLLYCSLGSSRQLDLLAPYGVVHHYVWDRSFLVTLADGVGAAGVPLIVRGFDADAEVTALRKLILETLAIMPGDEAFQALVDRADQKYVQPALLAAMQRFPVRTLRLLAPAASGAPKLADLLARHVQTHRELLPGVGPLTNDRDKLPDAPADVLPRPLVDPPWLRTAKAPSPVVVEGLTPPGESRMRWAPGERERWARPDSRHSVHTGPDGWDPLIEEFRAGGDYTPVQMGILAHGPLEQVRPLLGGWKPQMWVAEIWMNLAVARFGLDALPAALSVAEPNPLGHGGPLLPFLDAGVARLMTECLARPKQGRKLALAWFDRHGLDAVALLVPAAVGSPGTERRQAESALRLLADRHGRGKVVEAARAHGSEASDVVEAMLAMDPLDLLPARMPVVGEWADVRLLPQIRLREREDALPADAARHLLTMLAMSKPDEVYAGVEIVKELCDSGSLAAFGWALFERWQQNGAPSKDGWALAQLGWLGDDETVRRLTPLIRAWPGDGGHAKAVAGLDVLAAIGTDVALMHLYGIAQKVHFKGLKARAQEKTEEVADGLGLTSEQLGDRLVPDFGLGDDGGLVLDYGQRRFVVGFDEQLRPYVADEDGTRRMSLPKPAAKDDQRLAPAAYQRSPR</sequence>
<gene>
    <name evidence="2" type="ORF">E1298_24745</name>
</gene>
<keyword evidence="3" id="KW-1185">Reference proteome</keyword>
<evidence type="ECO:0000256" key="1">
    <source>
        <dbReference type="SAM" id="MobiDB-lite"/>
    </source>
</evidence>
<proteinExistence type="predicted"/>
<evidence type="ECO:0000313" key="3">
    <source>
        <dbReference type="Proteomes" id="UP000294513"/>
    </source>
</evidence>
<organism evidence="2 3">
    <name type="scientific">Actinomadura rubrisoli</name>
    <dbReference type="NCBI Taxonomy" id="2530368"/>
    <lineage>
        <taxon>Bacteria</taxon>
        <taxon>Bacillati</taxon>
        <taxon>Actinomycetota</taxon>
        <taxon>Actinomycetes</taxon>
        <taxon>Streptosporangiales</taxon>
        <taxon>Thermomonosporaceae</taxon>
        <taxon>Actinomadura</taxon>
    </lineage>
</organism>
<evidence type="ECO:0000313" key="2">
    <source>
        <dbReference type="EMBL" id="TDD81050.1"/>
    </source>
</evidence>
<accession>A0A4R5B8T6</accession>
<reference evidence="2 3" key="1">
    <citation type="submission" date="2019-03" db="EMBL/GenBank/DDBJ databases">
        <title>Draft genome sequences of novel Actinobacteria.</title>
        <authorList>
            <person name="Sahin N."/>
            <person name="Ay H."/>
            <person name="Saygin H."/>
        </authorList>
    </citation>
    <scope>NUCLEOTIDE SEQUENCE [LARGE SCALE GENOMIC DNA]</scope>
    <source>
        <strain evidence="2 3">H3C3</strain>
    </source>
</reference>
<feature type="region of interest" description="Disordered" evidence="1">
    <location>
        <begin position="398"/>
        <end position="417"/>
    </location>
</feature>
<dbReference type="Proteomes" id="UP000294513">
    <property type="component" value="Unassembled WGS sequence"/>
</dbReference>
<dbReference type="RefSeq" id="WP_131897229.1">
    <property type="nucleotide sequence ID" value="NZ_SMKU01000143.1"/>
</dbReference>
<name>A0A4R5B8T6_9ACTN</name>
<feature type="region of interest" description="Disordered" evidence="1">
    <location>
        <begin position="824"/>
        <end position="853"/>
    </location>
</feature>
<evidence type="ECO:0008006" key="4">
    <source>
        <dbReference type="Google" id="ProtNLM"/>
    </source>
</evidence>
<dbReference type="AlphaFoldDB" id="A0A4R5B8T6"/>
<dbReference type="OrthoDB" id="4554725at2"/>